<organism evidence="3">
    <name type="scientific">bioreactor metagenome</name>
    <dbReference type="NCBI Taxonomy" id="1076179"/>
    <lineage>
        <taxon>unclassified sequences</taxon>
        <taxon>metagenomes</taxon>
        <taxon>ecological metagenomes</taxon>
    </lineage>
</organism>
<dbReference type="GO" id="GO:0042132">
    <property type="term" value="F:fructose 1,6-bisphosphate 1-phosphatase activity"/>
    <property type="evidence" value="ECO:0007669"/>
    <property type="project" value="UniProtKB-EC"/>
</dbReference>
<sequence length="155" mass="17635">MLRLEAVQRLPKGTELFLSDVHGEDEAFTHLINNASGIIDEKIMKALPDLPERERHVLCSLITYPHEQLLRMEETAGAGEWDGLMRRLVAVAREAADEARTLLVPLDTAFEHETARAEARRDPATGYLFTKDGTHPTPEGYRLIARTLLRHWRLD</sequence>
<proteinExistence type="predicted"/>
<accession>A0A645DMU1</accession>
<dbReference type="GO" id="GO:0006094">
    <property type="term" value="P:gluconeogenesis"/>
    <property type="evidence" value="ECO:0007669"/>
    <property type="project" value="InterPro"/>
</dbReference>
<dbReference type="Pfam" id="PF06874">
    <property type="entry name" value="FBPase_2"/>
    <property type="match status" value="1"/>
</dbReference>
<dbReference type="Gene3D" id="3.40.50.1110">
    <property type="entry name" value="SGNH hydrolase"/>
    <property type="match status" value="1"/>
</dbReference>
<dbReference type="InterPro" id="IPR009164">
    <property type="entry name" value="FBPtase_class3"/>
</dbReference>
<gene>
    <name evidence="3" type="primary">fbp_22</name>
    <name evidence="3" type="ORF">SDC9_137686</name>
</gene>
<name>A0A645DMU1_9ZZZZ</name>
<dbReference type="EMBL" id="VSSQ01037784">
    <property type="protein sequence ID" value="MPM90565.1"/>
    <property type="molecule type" value="Genomic_DNA"/>
</dbReference>
<keyword evidence="2" id="KW-0464">Manganese</keyword>
<evidence type="ECO:0000256" key="1">
    <source>
        <dbReference type="ARBA" id="ARBA00022801"/>
    </source>
</evidence>
<dbReference type="EC" id="3.1.3.11" evidence="3"/>
<reference evidence="3" key="1">
    <citation type="submission" date="2019-08" db="EMBL/GenBank/DDBJ databases">
        <authorList>
            <person name="Kucharzyk K."/>
            <person name="Murdoch R.W."/>
            <person name="Higgins S."/>
            <person name="Loffler F."/>
        </authorList>
    </citation>
    <scope>NUCLEOTIDE SEQUENCE</scope>
</reference>
<evidence type="ECO:0000313" key="3">
    <source>
        <dbReference type="EMBL" id="MPM90565.1"/>
    </source>
</evidence>
<dbReference type="AlphaFoldDB" id="A0A645DMU1"/>
<dbReference type="SUPFAM" id="SSF52266">
    <property type="entry name" value="SGNH hydrolase"/>
    <property type="match status" value="1"/>
</dbReference>
<dbReference type="InterPro" id="IPR036514">
    <property type="entry name" value="SGNH_hydro_sf"/>
</dbReference>
<comment type="caution">
    <text evidence="3">The sequence shown here is derived from an EMBL/GenBank/DDBJ whole genome shotgun (WGS) entry which is preliminary data.</text>
</comment>
<evidence type="ECO:0000256" key="2">
    <source>
        <dbReference type="ARBA" id="ARBA00023211"/>
    </source>
</evidence>
<protein>
    <submittedName>
        <fullName evidence="3">Fructose-1,6-bisphosphatase class 3</fullName>
        <ecNumber evidence="3">3.1.3.11</ecNumber>
    </submittedName>
</protein>
<keyword evidence="1 3" id="KW-0378">Hydrolase</keyword>